<feature type="compositionally biased region" description="Low complexity" evidence="1">
    <location>
        <begin position="32"/>
        <end position="46"/>
    </location>
</feature>
<evidence type="ECO:0000313" key="2">
    <source>
        <dbReference type="EMBL" id="CAF3927165.1"/>
    </source>
</evidence>
<reference evidence="2" key="1">
    <citation type="submission" date="2021-02" db="EMBL/GenBank/DDBJ databases">
        <authorList>
            <person name="Nowell W R."/>
        </authorList>
    </citation>
    <scope>NUCLEOTIDE SEQUENCE</scope>
</reference>
<feature type="region of interest" description="Disordered" evidence="1">
    <location>
        <begin position="25"/>
        <end position="46"/>
    </location>
</feature>
<protein>
    <submittedName>
        <fullName evidence="2">Uncharacterized protein</fullName>
    </submittedName>
</protein>
<dbReference type="Proteomes" id="UP000663844">
    <property type="component" value="Unassembled WGS sequence"/>
</dbReference>
<feature type="non-terminal residue" evidence="2">
    <location>
        <position position="1"/>
    </location>
</feature>
<comment type="caution">
    <text evidence="2">The sequence shown here is derived from an EMBL/GenBank/DDBJ whole genome shotgun (WGS) entry which is preliminary data.</text>
</comment>
<evidence type="ECO:0000256" key="1">
    <source>
        <dbReference type="SAM" id="MobiDB-lite"/>
    </source>
</evidence>
<dbReference type="EMBL" id="CAJOAZ010002421">
    <property type="protein sequence ID" value="CAF3927165.1"/>
    <property type="molecule type" value="Genomic_DNA"/>
</dbReference>
<evidence type="ECO:0000313" key="3">
    <source>
        <dbReference type="Proteomes" id="UP000663844"/>
    </source>
</evidence>
<proteinExistence type="predicted"/>
<gene>
    <name evidence="2" type="ORF">OXD698_LOCUS25360</name>
</gene>
<name>A0A819J9S5_9BILA</name>
<dbReference type="AlphaFoldDB" id="A0A819J9S5"/>
<organism evidence="2 3">
    <name type="scientific">Adineta steineri</name>
    <dbReference type="NCBI Taxonomy" id="433720"/>
    <lineage>
        <taxon>Eukaryota</taxon>
        <taxon>Metazoa</taxon>
        <taxon>Spiralia</taxon>
        <taxon>Gnathifera</taxon>
        <taxon>Rotifera</taxon>
        <taxon>Eurotatoria</taxon>
        <taxon>Bdelloidea</taxon>
        <taxon>Adinetida</taxon>
        <taxon>Adinetidae</taxon>
        <taxon>Adineta</taxon>
    </lineage>
</organism>
<accession>A0A819J9S5</accession>
<sequence length="46" mass="4788">RTAVRVVVLGGAVLVGATLATRMLQSSPPNIPQQQTAPTTNTNTKK</sequence>